<evidence type="ECO:0000256" key="1">
    <source>
        <dbReference type="SAM" id="MobiDB-lite"/>
    </source>
</evidence>
<feature type="compositionally biased region" description="Polar residues" evidence="1">
    <location>
        <begin position="1"/>
        <end position="11"/>
    </location>
</feature>
<dbReference type="EMBL" id="JACYCC010000010">
    <property type="protein sequence ID" value="KAF8686521.1"/>
    <property type="molecule type" value="Genomic_DNA"/>
</dbReference>
<dbReference type="InterPro" id="IPR021858">
    <property type="entry name" value="Fun_TF"/>
</dbReference>
<dbReference type="AlphaFoldDB" id="A0A8H7HI42"/>
<sequence>MEPSNNGSSSRLAPLENRYEDEVYGEPLKSKDLSKSTQPTSFLEPLALTDITSRSVNPTGISMSSGISAYMSSQASRFEDYLYQFAMQPTSGSKNGPLFSWFGDYVLAQSDKILEYWYFKPTNYKKQKFNQSVVDRLQSSNFTRWITLVDIGIVEAFVAGDTTQSSLHAFWLDYVGGAVKRELERGRAPLETQERRTDWIHFSLMKAMVVKSSNAYRLLQGITPTFLETMFSDPTLWPDESNFMRIPLSNILASENHELAFFTSVDSTFSMAFGLPQQVEYDSTIHFKRCSTSHQWAHNTPADFQILLTEINTCRDKSPNARCWRSIEQQLIMWQSRTGEHTFAESWMTVAWYAVQESWRLALLAYLYIAVCDIPSNDPRIQTCVNQILQVVETLKPRGSFKLHASLFIQYLIAGICARTEAQRKKVRDKLLSPNETKLWLLRASDFVPVLDHLWHGVAVDGRSIRCNPYSITAMSGKLTALELVLTFLTMFGPVTKESLAAVYVLFEAVLAYDYAKGKFDKDTVKKVCGVADHLIAMVELYGMECDMKQLATPGGRRAILRVILGPVVEELGLEGLEQIREDAVNAMMLLTFKPLDEVQDMRAVWSKQAIKDGRYQTRVYAWTGLPIELPSEEDDASISTADEAMIATVTKPCSLGLEIIFTFLTMFGPVTEESIAATGVLFDAILGYSEATGKFDKATVKMVPGVSKELCALARLYGIRCEPRILDTPPGARAILREILGSIIEEHSPADLEEVRKDADETIANIMCGSLERVDMIVTAWAAAAREDGRYQARVFAWTGKPIDGYQQCHGTGLPIVTMDEAELAYGAIASDKAEEFNNNDSNVEVSEISDEGSLCLEIATYNTVVQLVTVQALFAMDILPKQEASFTTMFPTPLDVCLGRSPMRSTALFGAPSGYVSGRTRSTVGSIQDDNRMDDTKELMDASDEEDYHRLVGFQFPNLASPVPTLDGSIGSTPNTDIGSPTFELWMATWHSTEMSSWKTVLQDMGEKEAREKERSAMFEPHADAWESEQLSSWSAALQGNTVTEDLPEACTDVLDDESGMAPAKNDSNSGTQLLRTIGRLLGFA</sequence>
<reference evidence="2" key="1">
    <citation type="submission" date="2020-09" db="EMBL/GenBank/DDBJ databases">
        <title>Comparative genome analyses of four rice-infecting Rhizoctonia solani isolates reveal extensive enrichment of homogalacturonan modification genes.</title>
        <authorList>
            <person name="Lee D.-Y."/>
            <person name="Jeon J."/>
            <person name="Kim K.-T."/>
            <person name="Cheong K."/>
            <person name="Song H."/>
            <person name="Choi G."/>
            <person name="Ko J."/>
            <person name="Opiyo S.O."/>
            <person name="Zuo S."/>
            <person name="Madhav S."/>
            <person name="Lee Y.-H."/>
            <person name="Wang G.-L."/>
        </authorList>
    </citation>
    <scope>NUCLEOTIDE SEQUENCE</scope>
    <source>
        <strain evidence="2">AG1-IA YN-7</strain>
    </source>
</reference>
<feature type="region of interest" description="Disordered" evidence="1">
    <location>
        <begin position="1"/>
        <end position="37"/>
    </location>
</feature>
<dbReference type="Pfam" id="PF11951">
    <property type="entry name" value="Fungal_trans_2"/>
    <property type="match status" value="1"/>
</dbReference>
<name>A0A8H7HI42_9AGAM</name>
<proteinExistence type="predicted"/>
<gene>
    <name evidence="2" type="ORF">RHS04_00152</name>
</gene>
<organism evidence="2 3">
    <name type="scientific">Rhizoctonia solani</name>
    <dbReference type="NCBI Taxonomy" id="456999"/>
    <lineage>
        <taxon>Eukaryota</taxon>
        <taxon>Fungi</taxon>
        <taxon>Dikarya</taxon>
        <taxon>Basidiomycota</taxon>
        <taxon>Agaricomycotina</taxon>
        <taxon>Agaricomycetes</taxon>
        <taxon>Cantharellales</taxon>
        <taxon>Ceratobasidiaceae</taxon>
        <taxon>Rhizoctonia</taxon>
    </lineage>
</organism>
<comment type="caution">
    <text evidence="2">The sequence shown here is derived from an EMBL/GenBank/DDBJ whole genome shotgun (WGS) entry which is preliminary data.</text>
</comment>
<protein>
    <submittedName>
        <fullName evidence="2">Uncharacterized protein</fullName>
    </submittedName>
</protein>
<accession>A0A8H7HI42</accession>
<dbReference type="Proteomes" id="UP000650582">
    <property type="component" value="Unassembled WGS sequence"/>
</dbReference>
<evidence type="ECO:0000313" key="3">
    <source>
        <dbReference type="Proteomes" id="UP000650582"/>
    </source>
</evidence>
<evidence type="ECO:0000313" key="2">
    <source>
        <dbReference type="EMBL" id="KAF8686521.1"/>
    </source>
</evidence>